<protein>
    <submittedName>
        <fullName evidence="7">ABC-2 type transporter</fullName>
    </submittedName>
</protein>
<keyword evidence="4 5" id="KW-0472">Membrane</keyword>
<dbReference type="PANTHER" id="PTHR43077">
    <property type="entry name" value="TRANSPORT PERMEASE YVFS-RELATED"/>
    <property type="match status" value="1"/>
</dbReference>
<dbReference type="Pfam" id="PF12698">
    <property type="entry name" value="ABC2_membrane_3"/>
    <property type="match status" value="1"/>
</dbReference>
<comment type="subcellular location">
    <subcellularLocation>
        <location evidence="1">Membrane</location>
        <topology evidence="1">Multi-pass membrane protein</topology>
    </subcellularLocation>
</comment>
<feature type="transmembrane region" description="Helical" evidence="5">
    <location>
        <begin position="338"/>
        <end position="361"/>
    </location>
</feature>
<dbReference type="eggNOG" id="arCOG01467">
    <property type="taxonomic scope" value="Archaea"/>
</dbReference>
<dbReference type="GeneID" id="7271536"/>
<name>B8GHI8_METPE</name>
<dbReference type="InterPro" id="IPR013525">
    <property type="entry name" value="ABC2_TM"/>
</dbReference>
<reference evidence="7 8" key="1">
    <citation type="journal article" date="2015" name="Genome Announc.">
        <title>Complete Genome Sequence of Methanosphaerula palustris E1-9CT, a Hydrogenotrophic Methanogen Isolated from a Minerotrophic Fen Peatland.</title>
        <authorList>
            <person name="Cadillo-Quiroz H."/>
            <person name="Browne P."/>
            <person name="Kyrpides N."/>
            <person name="Woyke T."/>
            <person name="Goodwin L."/>
            <person name="Detter C."/>
            <person name="Yavitt J.B."/>
            <person name="Zinder S.H."/>
        </authorList>
    </citation>
    <scope>NUCLEOTIDE SEQUENCE [LARGE SCALE GENOMIC DNA]</scope>
    <source>
        <strain evidence="8">ATCC BAA-1556 / DSM 19958 / E1-9c</strain>
    </source>
</reference>
<feature type="transmembrane region" description="Helical" evidence="5">
    <location>
        <begin position="170"/>
        <end position="193"/>
    </location>
</feature>
<feature type="transmembrane region" description="Helical" evidence="5">
    <location>
        <begin position="20"/>
        <end position="40"/>
    </location>
</feature>
<evidence type="ECO:0000313" key="8">
    <source>
        <dbReference type="Proteomes" id="UP000002457"/>
    </source>
</evidence>
<dbReference type="HOGENOM" id="CLU_039483_2_3_2"/>
<feature type="transmembrane region" description="Helical" evidence="5">
    <location>
        <begin position="281"/>
        <end position="301"/>
    </location>
</feature>
<keyword evidence="3 5" id="KW-1133">Transmembrane helix</keyword>
<dbReference type="OrthoDB" id="147058at2157"/>
<dbReference type="EMBL" id="CP001338">
    <property type="protein sequence ID" value="ACL16593.1"/>
    <property type="molecule type" value="Genomic_DNA"/>
</dbReference>
<dbReference type="GO" id="GO:0016020">
    <property type="term" value="C:membrane"/>
    <property type="evidence" value="ECO:0007669"/>
    <property type="project" value="UniProtKB-SubCell"/>
</dbReference>
<dbReference type="PROSITE" id="PS51012">
    <property type="entry name" value="ABC_TM2"/>
    <property type="match status" value="1"/>
</dbReference>
<keyword evidence="8" id="KW-1185">Reference proteome</keyword>
<feature type="transmembrane region" description="Helical" evidence="5">
    <location>
        <begin position="214"/>
        <end position="245"/>
    </location>
</feature>
<gene>
    <name evidence="7" type="ordered locus">Mpal_1258</name>
</gene>
<proteinExistence type="predicted"/>
<evidence type="ECO:0000256" key="5">
    <source>
        <dbReference type="SAM" id="Phobius"/>
    </source>
</evidence>
<dbReference type="PANTHER" id="PTHR43077:SF10">
    <property type="entry name" value="TRANSPORT PERMEASE PROTEIN"/>
    <property type="match status" value="1"/>
</dbReference>
<dbReference type="Proteomes" id="UP000002457">
    <property type="component" value="Chromosome"/>
</dbReference>
<sequence length="366" mass="39531" precursor="true">MTSSLLRGAFAIFKRDFQKFLSNPFVILMTLFMPIMYLIIFGSAMGGSISHIPIGVVQDEPYLVETPLFASAVAGLSTMQQVDNPPTFDVTVFTDEASARRAVTDGRIMAAVIFPSSISADNTIRMYMDSSEFTIPALIQAGLNGVLAQNGAHNPVQVTKIYGDIGYLQFFGVGVIVMAIFMTTMMGGGMAMIRDREMGIVEGYLVTPVKRSSTLLGIIASGTVKGFLAGFIILLVDLFVAGIVIDSAVNFLLILAVIFIISIGLTSLVVAFASRFANQQIFASSVAFLNLILFMTSGAFYPTLGMPDWLRWITVINPESYGVHALRSLVLRGQGLNLIGIDLLALIIFSVFAIAIGIATFRRTLD</sequence>
<evidence type="ECO:0000256" key="2">
    <source>
        <dbReference type="ARBA" id="ARBA00022692"/>
    </source>
</evidence>
<organism evidence="7 8">
    <name type="scientific">Methanosphaerula palustris (strain ATCC BAA-1556 / DSM 19958 / E1-9c)</name>
    <dbReference type="NCBI Taxonomy" id="521011"/>
    <lineage>
        <taxon>Archaea</taxon>
        <taxon>Methanobacteriati</taxon>
        <taxon>Methanobacteriota</taxon>
        <taxon>Stenosarchaea group</taxon>
        <taxon>Methanomicrobia</taxon>
        <taxon>Methanomicrobiales</taxon>
        <taxon>Methanoregulaceae</taxon>
        <taxon>Methanosphaerula</taxon>
    </lineage>
</organism>
<dbReference type="GO" id="GO:0140359">
    <property type="term" value="F:ABC-type transporter activity"/>
    <property type="evidence" value="ECO:0007669"/>
    <property type="project" value="InterPro"/>
</dbReference>
<dbReference type="STRING" id="521011.Mpal_1258"/>
<accession>B8GHI8</accession>
<feature type="domain" description="ABC transmembrane type-2" evidence="6">
    <location>
        <begin position="128"/>
        <end position="364"/>
    </location>
</feature>
<feature type="transmembrane region" description="Helical" evidence="5">
    <location>
        <begin position="251"/>
        <end position="274"/>
    </location>
</feature>
<evidence type="ECO:0000256" key="3">
    <source>
        <dbReference type="ARBA" id="ARBA00022989"/>
    </source>
</evidence>
<dbReference type="InterPro" id="IPR051328">
    <property type="entry name" value="T7SS_ABC-Transporter"/>
</dbReference>
<evidence type="ECO:0000256" key="1">
    <source>
        <dbReference type="ARBA" id="ARBA00004141"/>
    </source>
</evidence>
<dbReference type="AlphaFoldDB" id="B8GHI8"/>
<dbReference type="InterPro" id="IPR047817">
    <property type="entry name" value="ABC2_TM_bact-type"/>
</dbReference>
<keyword evidence="2 5" id="KW-0812">Transmembrane</keyword>
<evidence type="ECO:0000259" key="6">
    <source>
        <dbReference type="PROSITE" id="PS51012"/>
    </source>
</evidence>
<dbReference type="KEGG" id="mpl:Mpal_1258"/>
<evidence type="ECO:0000313" key="7">
    <source>
        <dbReference type="EMBL" id="ACL16593.1"/>
    </source>
</evidence>
<evidence type="ECO:0000256" key="4">
    <source>
        <dbReference type="ARBA" id="ARBA00023136"/>
    </source>
</evidence>
<dbReference type="RefSeq" id="WP_012617912.1">
    <property type="nucleotide sequence ID" value="NC_011832.1"/>
</dbReference>